<dbReference type="GO" id="GO:0000155">
    <property type="term" value="F:phosphorelay sensor kinase activity"/>
    <property type="evidence" value="ECO:0007669"/>
    <property type="project" value="InterPro"/>
</dbReference>
<evidence type="ECO:0000313" key="10">
    <source>
        <dbReference type="EMBL" id="RDV03698.1"/>
    </source>
</evidence>
<evidence type="ECO:0000256" key="3">
    <source>
        <dbReference type="ARBA" id="ARBA00022553"/>
    </source>
</evidence>
<feature type="domain" description="Response regulatory" evidence="9">
    <location>
        <begin position="287"/>
        <end position="404"/>
    </location>
</feature>
<dbReference type="Pfam" id="PF00512">
    <property type="entry name" value="HisKA"/>
    <property type="match status" value="1"/>
</dbReference>
<dbReference type="AlphaFoldDB" id="A0A371B7Y9"/>
<protein>
    <recommendedName>
        <fullName evidence="2">histidine kinase</fullName>
        <ecNumber evidence="2">2.7.13.3</ecNumber>
    </recommendedName>
</protein>
<dbReference type="InterPro" id="IPR003661">
    <property type="entry name" value="HisK_dim/P_dom"/>
</dbReference>
<dbReference type="PROSITE" id="PS50110">
    <property type="entry name" value="RESPONSE_REGULATORY"/>
    <property type="match status" value="1"/>
</dbReference>
<dbReference type="InterPro" id="IPR036097">
    <property type="entry name" value="HisK_dim/P_sf"/>
</dbReference>
<organism evidence="10 11">
    <name type="scientific">Undibacter mobilis</name>
    <dbReference type="NCBI Taxonomy" id="2292256"/>
    <lineage>
        <taxon>Bacteria</taxon>
        <taxon>Pseudomonadati</taxon>
        <taxon>Pseudomonadota</taxon>
        <taxon>Alphaproteobacteria</taxon>
        <taxon>Hyphomicrobiales</taxon>
        <taxon>Nitrobacteraceae</taxon>
        <taxon>Undibacter</taxon>
    </lineage>
</organism>
<name>A0A371B7Y9_9BRAD</name>
<evidence type="ECO:0000259" key="8">
    <source>
        <dbReference type="PROSITE" id="PS50109"/>
    </source>
</evidence>
<sequence length="409" mass="42633">MAVSRAGAKGMAKRKKAGGKARKTETRRPKSSGRLPAVRAMEAALAGVAHDIRTPLTGIVALAELLSASDLGTRERGWADAIKSGADHLAQIVTLLVDAVRADAKGLVIREEPFSPRLLAESVGEALAARAGNKSVAAEIFIGEMPALVTGDALRLRAALENLADNAVKFTREGSVRFDTTVTKAVRARMRLTFTFTDTGIGLAPADVKRLFKPFAQANEDVARRYGGAGLGLVFVRRIARAMGGDLTVASKPGKGSTFTLTALVKPAKAVSSDAATAPGGTPSSLTILCAEDNPYGRVVMNTILKELGHRADFVESGQAAVKAAAQGGYDAVLMDVALPDIDGLEATRRIQALPGKAGQVPVIGISGRGGPDHERAARAAGMNFYLTKPVSPSRLAEALAMIAARLRA</sequence>
<dbReference type="PANTHER" id="PTHR43047">
    <property type="entry name" value="TWO-COMPONENT HISTIDINE PROTEIN KINASE"/>
    <property type="match status" value="1"/>
</dbReference>
<proteinExistence type="predicted"/>
<dbReference type="Gene3D" id="3.30.565.10">
    <property type="entry name" value="Histidine kinase-like ATPase, C-terminal domain"/>
    <property type="match status" value="1"/>
</dbReference>
<dbReference type="InterPro" id="IPR003594">
    <property type="entry name" value="HATPase_dom"/>
</dbReference>
<dbReference type="EMBL" id="QRGO01000001">
    <property type="protein sequence ID" value="RDV03698.1"/>
    <property type="molecule type" value="Genomic_DNA"/>
</dbReference>
<dbReference type="SUPFAM" id="SSF52172">
    <property type="entry name" value="CheY-like"/>
    <property type="match status" value="1"/>
</dbReference>
<evidence type="ECO:0000259" key="9">
    <source>
        <dbReference type="PROSITE" id="PS50110"/>
    </source>
</evidence>
<evidence type="ECO:0000256" key="5">
    <source>
        <dbReference type="ARBA" id="ARBA00022777"/>
    </source>
</evidence>
<feature type="region of interest" description="Disordered" evidence="7">
    <location>
        <begin position="1"/>
        <end position="35"/>
    </location>
</feature>
<dbReference type="PANTHER" id="PTHR43047:SF64">
    <property type="entry name" value="HISTIDINE KINASE CONTAINING CHEY-HOMOLOGOUS RECEIVER DOMAIN AND PAS DOMAIN-RELATED"/>
    <property type="match status" value="1"/>
</dbReference>
<dbReference type="Proteomes" id="UP000263993">
    <property type="component" value="Unassembled WGS sequence"/>
</dbReference>
<dbReference type="Pfam" id="PF02518">
    <property type="entry name" value="HATPase_c"/>
    <property type="match status" value="1"/>
</dbReference>
<dbReference type="InterPro" id="IPR005467">
    <property type="entry name" value="His_kinase_dom"/>
</dbReference>
<feature type="compositionally biased region" description="Low complexity" evidence="7">
    <location>
        <begin position="1"/>
        <end position="10"/>
    </location>
</feature>
<comment type="caution">
    <text evidence="10">The sequence shown here is derived from an EMBL/GenBank/DDBJ whole genome shotgun (WGS) entry which is preliminary data.</text>
</comment>
<dbReference type="InterPro" id="IPR036890">
    <property type="entry name" value="HATPase_C_sf"/>
</dbReference>
<dbReference type="InterPro" id="IPR011006">
    <property type="entry name" value="CheY-like_superfamily"/>
</dbReference>
<evidence type="ECO:0000256" key="1">
    <source>
        <dbReference type="ARBA" id="ARBA00000085"/>
    </source>
</evidence>
<dbReference type="PROSITE" id="PS50109">
    <property type="entry name" value="HIS_KIN"/>
    <property type="match status" value="1"/>
</dbReference>
<evidence type="ECO:0000256" key="6">
    <source>
        <dbReference type="PROSITE-ProRule" id="PRU00169"/>
    </source>
</evidence>
<keyword evidence="3 6" id="KW-0597">Phosphoprotein</keyword>
<feature type="compositionally biased region" description="Basic residues" evidence="7">
    <location>
        <begin position="11"/>
        <end position="21"/>
    </location>
</feature>
<accession>A0A371B7Y9</accession>
<evidence type="ECO:0000256" key="7">
    <source>
        <dbReference type="SAM" id="MobiDB-lite"/>
    </source>
</evidence>
<dbReference type="SMART" id="SM00387">
    <property type="entry name" value="HATPase_c"/>
    <property type="match status" value="1"/>
</dbReference>
<dbReference type="OrthoDB" id="9801651at2"/>
<dbReference type="Gene3D" id="3.40.50.2300">
    <property type="match status" value="1"/>
</dbReference>
<evidence type="ECO:0000313" key="11">
    <source>
        <dbReference type="Proteomes" id="UP000263993"/>
    </source>
</evidence>
<keyword evidence="4" id="KW-0808">Transferase</keyword>
<dbReference type="CDD" id="cd17546">
    <property type="entry name" value="REC_hyHK_CKI1_RcsC-like"/>
    <property type="match status" value="1"/>
</dbReference>
<dbReference type="Gene3D" id="1.10.287.130">
    <property type="match status" value="1"/>
</dbReference>
<dbReference type="SUPFAM" id="SSF47384">
    <property type="entry name" value="Homodimeric domain of signal transducing histidine kinase"/>
    <property type="match status" value="1"/>
</dbReference>
<dbReference type="SMART" id="SM00448">
    <property type="entry name" value="REC"/>
    <property type="match status" value="1"/>
</dbReference>
<dbReference type="EC" id="2.7.13.3" evidence="2"/>
<dbReference type="PRINTS" id="PR00344">
    <property type="entry name" value="BCTRLSENSOR"/>
</dbReference>
<gene>
    <name evidence="10" type="ORF">DXH78_03315</name>
</gene>
<dbReference type="Pfam" id="PF00072">
    <property type="entry name" value="Response_reg"/>
    <property type="match status" value="1"/>
</dbReference>
<feature type="domain" description="Histidine kinase" evidence="8">
    <location>
        <begin position="47"/>
        <end position="267"/>
    </location>
</feature>
<dbReference type="InterPro" id="IPR004358">
    <property type="entry name" value="Sig_transdc_His_kin-like_C"/>
</dbReference>
<evidence type="ECO:0000256" key="2">
    <source>
        <dbReference type="ARBA" id="ARBA00012438"/>
    </source>
</evidence>
<dbReference type="SMART" id="SM00388">
    <property type="entry name" value="HisKA"/>
    <property type="match status" value="1"/>
</dbReference>
<dbReference type="CDD" id="cd00082">
    <property type="entry name" value="HisKA"/>
    <property type="match status" value="1"/>
</dbReference>
<evidence type="ECO:0000256" key="4">
    <source>
        <dbReference type="ARBA" id="ARBA00022679"/>
    </source>
</evidence>
<dbReference type="CDD" id="cd16922">
    <property type="entry name" value="HATPase_EvgS-ArcB-TorS-like"/>
    <property type="match status" value="1"/>
</dbReference>
<dbReference type="InterPro" id="IPR001789">
    <property type="entry name" value="Sig_transdc_resp-reg_receiver"/>
</dbReference>
<comment type="catalytic activity">
    <reaction evidence="1">
        <text>ATP + protein L-histidine = ADP + protein N-phospho-L-histidine.</text>
        <dbReference type="EC" id="2.7.13.3"/>
    </reaction>
</comment>
<reference evidence="11" key="1">
    <citation type="submission" date="2018-08" db="EMBL/GenBank/DDBJ databases">
        <authorList>
            <person name="Kim S.-J."/>
            <person name="Jung G.-Y."/>
        </authorList>
    </citation>
    <scope>NUCLEOTIDE SEQUENCE [LARGE SCALE GENOMIC DNA]</scope>
    <source>
        <strain evidence="11">GY_H</strain>
    </source>
</reference>
<keyword evidence="11" id="KW-1185">Reference proteome</keyword>
<keyword evidence="5" id="KW-0418">Kinase</keyword>
<dbReference type="SUPFAM" id="SSF55874">
    <property type="entry name" value="ATPase domain of HSP90 chaperone/DNA topoisomerase II/histidine kinase"/>
    <property type="match status" value="1"/>
</dbReference>
<feature type="modified residue" description="4-aspartylphosphate" evidence="6">
    <location>
        <position position="336"/>
    </location>
</feature>